<evidence type="ECO:0000313" key="1">
    <source>
        <dbReference type="EMBL" id="AQK98585.1"/>
    </source>
</evidence>
<reference evidence="1" key="1">
    <citation type="submission" date="2015-12" db="EMBL/GenBank/DDBJ databases">
        <title>Update maize B73 reference genome by single molecule sequencing technologies.</title>
        <authorList>
            <consortium name="Maize Genome Sequencing Project"/>
            <person name="Ware D."/>
        </authorList>
    </citation>
    <scope>NUCLEOTIDE SEQUENCE</scope>
    <source>
        <tissue evidence="1">Seedling</tissue>
    </source>
</reference>
<dbReference type="InParanoid" id="A0A1D6G5U5"/>
<dbReference type="AlphaFoldDB" id="A0A1D6G5U5"/>
<name>A0A1D6G5U5_MAIZE</name>
<dbReference type="EMBL" id="CM000784">
    <property type="protein sequence ID" value="AQK98585.1"/>
    <property type="molecule type" value="Genomic_DNA"/>
</dbReference>
<proteinExistence type="predicted"/>
<sequence>MIVAAAAPAPPVPAPPGKPPFPLSSFSLRRRLWFSNGNAHGRDSATAATSSRATRRWWWSDPGGSREDYGSSSLEEEEDENGCFGKLPKYHQDPTTEELAKTLDCWPSMNYYITSCRYVLMPWKFNGCHALFVIDHVKKHVTFIDFTPTQDWCKHMSYKRFAEAIIMTSKKYKIAYSKKCSRWAEDIFKWEHTIQTSVPIDLRGFNTSYLVLQAMTMWGNDRQMKFVGMNVVRSFYVQIIHSSYLALQDNTFCSLMSLSVECKDSLKELCD</sequence>
<gene>
    <name evidence="1" type="ORF">ZEAMMB73_Zm00001d012013</name>
</gene>
<organism evidence="1">
    <name type="scientific">Zea mays</name>
    <name type="common">Maize</name>
    <dbReference type="NCBI Taxonomy" id="4577"/>
    <lineage>
        <taxon>Eukaryota</taxon>
        <taxon>Viridiplantae</taxon>
        <taxon>Streptophyta</taxon>
        <taxon>Embryophyta</taxon>
        <taxon>Tracheophyta</taxon>
        <taxon>Spermatophyta</taxon>
        <taxon>Magnoliopsida</taxon>
        <taxon>Liliopsida</taxon>
        <taxon>Poales</taxon>
        <taxon>Poaceae</taxon>
        <taxon>PACMAD clade</taxon>
        <taxon>Panicoideae</taxon>
        <taxon>Andropogonodae</taxon>
        <taxon>Andropogoneae</taxon>
        <taxon>Tripsacinae</taxon>
        <taxon>Zea</taxon>
    </lineage>
</organism>
<protein>
    <recommendedName>
        <fullName evidence="2">Ubiquitin-like protease family profile domain-containing protein</fullName>
    </recommendedName>
</protein>
<evidence type="ECO:0008006" key="2">
    <source>
        <dbReference type="Google" id="ProtNLM"/>
    </source>
</evidence>
<accession>A0A1D6G5U5</accession>